<reference evidence="2" key="1">
    <citation type="submission" date="2022-10" db="EMBL/GenBank/DDBJ databases">
        <title>The WGS of Solirubrobacter sp. CPCC 204708.</title>
        <authorList>
            <person name="Jiang Z."/>
        </authorList>
    </citation>
    <scope>NUCLEOTIDE SEQUENCE</scope>
    <source>
        <strain evidence="2">CPCC 204708</strain>
    </source>
</reference>
<comment type="caution">
    <text evidence="2">The sequence shown here is derived from an EMBL/GenBank/DDBJ whole genome shotgun (WGS) entry which is preliminary data.</text>
</comment>
<evidence type="ECO:0000313" key="2">
    <source>
        <dbReference type="EMBL" id="MDA0137204.1"/>
    </source>
</evidence>
<accession>A0ABT4RFA2</accession>
<evidence type="ECO:0000256" key="1">
    <source>
        <dbReference type="SAM" id="Coils"/>
    </source>
</evidence>
<proteinExistence type="predicted"/>
<organism evidence="2 3">
    <name type="scientific">Solirubrobacter deserti</name>
    <dbReference type="NCBI Taxonomy" id="2282478"/>
    <lineage>
        <taxon>Bacteria</taxon>
        <taxon>Bacillati</taxon>
        <taxon>Actinomycetota</taxon>
        <taxon>Thermoleophilia</taxon>
        <taxon>Solirubrobacterales</taxon>
        <taxon>Solirubrobacteraceae</taxon>
        <taxon>Solirubrobacter</taxon>
    </lineage>
</organism>
<feature type="coiled-coil region" evidence="1">
    <location>
        <begin position="20"/>
        <end position="47"/>
    </location>
</feature>
<gene>
    <name evidence="2" type="ORF">OJ962_06820</name>
</gene>
<dbReference type="Proteomes" id="UP001147700">
    <property type="component" value="Unassembled WGS sequence"/>
</dbReference>
<dbReference type="RefSeq" id="WP_202957132.1">
    <property type="nucleotide sequence ID" value="NZ_JAPCID010000008.1"/>
</dbReference>
<name>A0ABT4RFA2_9ACTN</name>
<keyword evidence="1" id="KW-0175">Coiled coil</keyword>
<evidence type="ECO:0000313" key="3">
    <source>
        <dbReference type="Proteomes" id="UP001147700"/>
    </source>
</evidence>
<protein>
    <submittedName>
        <fullName evidence="2">Uncharacterized protein</fullName>
    </submittedName>
</protein>
<keyword evidence="3" id="KW-1185">Reference proteome</keyword>
<dbReference type="EMBL" id="JAPCID010000008">
    <property type="protein sequence ID" value="MDA0137204.1"/>
    <property type="molecule type" value="Genomic_DNA"/>
</dbReference>
<sequence length="126" mass="13805">MSVDERPRRFGRRRADFEALEAAGESLGALRAELTLLREENARLKAAPHQAPDIAALLGRARTLPETPLDDASLADEMTRVLVEGLVVRESLLEICQEIERAMVSFEARLKALDTTVSLHGGGTRA</sequence>